<accession>A0A0G4G0F2</accession>
<dbReference type="AlphaFoldDB" id="A0A0G4G0F2"/>
<name>A0A0G4G0F2_9ALVE</name>
<dbReference type="PhylomeDB" id="A0A0G4G0F2"/>
<gene>
    <name evidence="1" type="ORF">Cvel_19523</name>
</gene>
<reference evidence="1" key="1">
    <citation type="submission" date="2014-11" db="EMBL/GenBank/DDBJ databases">
        <authorList>
            <person name="Otto D Thomas"/>
            <person name="Naeem Raeece"/>
        </authorList>
    </citation>
    <scope>NUCLEOTIDE SEQUENCE</scope>
</reference>
<dbReference type="VEuPathDB" id="CryptoDB:Cvel_19523"/>
<organism evidence="1">
    <name type="scientific">Chromera velia CCMP2878</name>
    <dbReference type="NCBI Taxonomy" id="1169474"/>
    <lineage>
        <taxon>Eukaryota</taxon>
        <taxon>Sar</taxon>
        <taxon>Alveolata</taxon>
        <taxon>Colpodellida</taxon>
        <taxon>Chromeraceae</taxon>
        <taxon>Chromera</taxon>
    </lineage>
</organism>
<sequence length="146" mass="17173">MLYTQISAVIADVHHLEDEVRHFGVQNEPVFPDELQNCWWAVRNFRMKEGTLNDKFIDQCLKQLEHGIWVLDLVQALRDLLKLPAVKSNWAPAPLVDADDPDLEEIRSIFDGDAYRKHLLVLEWSKREREKAQSVRQEPQEELIWS</sequence>
<evidence type="ECO:0000313" key="1">
    <source>
        <dbReference type="EMBL" id="CEM21008.1"/>
    </source>
</evidence>
<proteinExistence type="predicted"/>
<protein>
    <submittedName>
        <fullName evidence="1">Uncharacterized protein</fullName>
    </submittedName>
</protein>
<dbReference type="EMBL" id="CDMZ01000762">
    <property type="protein sequence ID" value="CEM21008.1"/>
    <property type="molecule type" value="Genomic_DNA"/>
</dbReference>